<evidence type="ECO:0000256" key="13">
    <source>
        <dbReference type="SAM" id="Coils"/>
    </source>
</evidence>
<dbReference type="SUPFAM" id="SSF47473">
    <property type="entry name" value="EF-hand"/>
    <property type="match status" value="1"/>
</dbReference>
<keyword evidence="9 12" id="KW-0496">Mitochondrion</keyword>
<dbReference type="PROSITE" id="PS00018">
    <property type="entry name" value="EF_HAND_1"/>
    <property type="match status" value="2"/>
</dbReference>
<comment type="similarity">
    <text evidence="2">Belongs to the LETM1 family.</text>
</comment>
<dbReference type="CDD" id="cd00051">
    <property type="entry name" value="EFh"/>
    <property type="match status" value="1"/>
</dbReference>
<dbReference type="Gene3D" id="1.10.238.10">
    <property type="entry name" value="EF-hand"/>
    <property type="match status" value="1"/>
</dbReference>
<dbReference type="GO" id="GO:0043022">
    <property type="term" value="F:ribosome binding"/>
    <property type="evidence" value="ECO:0007669"/>
    <property type="project" value="InterPro"/>
</dbReference>
<evidence type="ECO:0000256" key="5">
    <source>
        <dbReference type="ARBA" id="ARBA00022692"/>
    </source>
</evidence>
<dbReference type="InterPro" id="IPR044202">
    <property type="entry name" value="LETM1/MDM38-like"/>
</dbReference>
<dbReference type="GO" id="GO:0030003">
    <property type="term" value="P:intracellular monoatomic cation homeostasis"/>
    <property type="evidence" value="ECO:0007669"/>
    <property type="project" value="TreeGrafter"/>
</dbReference>
<evidence type="ECO:0000256" key="2">
    <source>
        <dbReference type="ARBA" id="ARBA00009584"/>
    </source>
</evidence>
<feature type="coiled-coil region" evidence="13">
    <location>
        <begin position="766"/>
        <end position="818"/>
    </location>
</feature>
<protein>
    <recommendedName>
        <fullName evidence="3">Mitochondrial proton/calcium exchanger protein</fullName>
    </recommendedName>
    <alternativeName>
        <fullName evidence="11">Leucine zipper-EF-hand-containing transmembrane protein 1</fullName>
    </alternativeName>
</protein>
<dbReference type="SMART" id="SM00054">
    <property type="entry name" value="EFh"/>
    <property type="match status" value="2"/>
</dbReference>
<evidence type="ECO:0000256" key="8">
    <source>
        <dbReference type="ARBA" id="ARBA00022989"/>
    </source>
</evidence>
<dbReference type="GO" id="GO:0005743">
    <property type="term" value="C:mitochondrial inner membrane"/>
    <property type="evidence" value="ECO:0007669"/>
    <property type="project" value="UniProtKB-SubCell"/>
</dbReference>
<feature type="transmembrane region" description="Helical" evidence="14">
    <location>
        <begin position="120"/>
        <end position="146"/>
    </location>
</feature>
<keyword evidence="7" id="KW-0106">Calcium</keyword>
<feature type="coiled-coil region" evidence="13">
    <location>
        <begin position="374"/>
        <end position="401"/>
    </location>
</feature>
<feature type="domain" description="EF-hand" evidence="15">
    <location>
        <begin position="692"/>
        <end position="727"/>
    </location>
</feature>
<dbReference type="InterPro" id="IPR018247">
    <property type="entry name" value="EF_Hand_1_Ca_BS"/>
</dbReference>
<reference evidence="17" key="1">
    <citation type="submission" date="2021-01" db="EMBL/GenBank/DDBJ databases">
        <authorList>
            <person name="Corre E."/>
            <person name="Pelletier E."/>
            <person name="Niang G."/>
            <person name="Scheremetjew M."/>
            <person name="Finn R."/>
            <person name="Kale V."/>
            <person name="Holt S."/>
            <person name="Cochrane G."/>
            <person name="Meng A."/>
            <person name="Brown T."/>
            <person name="Cohen L."/>
        </authorList>
    </citation>
    <scope>NUCLEOTIDE SEQUENCE</scope>
    <source>
        <strain evidence="17">CCMP325</strain>
    </source>
</reference>
<keyword evidence="5 14" id="KW-0812">Transmembrane</keyword>
<accession>A0A7S0EE73</accession>
<keyword evidence="6" id="KW-0999">Mitochondrion inner membrane</keyword>
<keyword evidence="10 14" id="KW-0472">Membrane</keyword>
<evidence type="ECO:0000256" key="3">
    <source>
        <dbReference type="ARBA" id="ARBA00020557"/>
    </source>
</evidence>
<organism evidence="17">
    <name type="scientific">Hanusia phi</name>
    <dbReference type="NCBI Taxonomy" id="3032"/>
    <lineage>
        <taxon>Eukaryota</taxon>
        <taxon>Cryptophyceae</taxon>
        <taxon>Pyrenomonadales</taxon>
        <taxon>Geminigeraceae</taxon>
        <taxon>Hanusia</taxon>
    </lineage>
</organism>
<dbReference type="PROSITE" id="PS51758">
    <property type="entry name" value="LETM1_RBD"/>
    <property type="match status" value="1"/>
</dbReference>
<proteinExistence type="inferred from homology"/>
<dbReference type="GO" id="GO:0005509">
    <property type="term" value="F:calcium ion binding"/>
    <property type="evidence" value="ECO:0007669"/>
    <property type="project" value="InterPro"/>
</dbReference>
<feature type="domain" description="EF-hand" evidence="15">
    <location>
        <begin position="655"/>
        <end position="690"/>
    </location>
</feature>
<evidence type="ECO:0000313" key="17">
    <source>
        <dbReference type="EMBL" id="CAD8482272.1"/>
    </source>
</evidence>
<dbReference type="EMBL" id="HBEO01013909">
    <property type="protein sequence ID" value="CAD8482272.1"/>
    <property type="molecule type" value="Transcribed_RNA"/>
</dbReference>
<evidence type="ECO:0000256" key="10">
    <source>
        <dbReference type="ARBA" id="ARBA00023136"/>
    </source>
</evidence>
<keyword evidence="4" id="KW-0050">Antiport</keyword>
<keyword evidence="4" id="KW-0813">Transport</keyword>
<evidence type="ECO:0000256" key="14">
    <source>
        <dbReference type="SAM" id="Phobius"/>
    </source>
</evidence>
<keyword evidence="8 14" id="KW-1133">Transmembrane helix</keyword>
<evidence type="ECO:0000259" key="16">
    <source>
        <dbReference type="PROSITE" id="PS51758"/>
    </source>
</evidence>
<name>A0A7S0EE73_9CRYP</name>
<dbReference type="InterPro" id="IPR011992">
    <property type="entry name" value="EF-hand-dom_pair"/>
</dbReference>
<dbReference type="PANTHER" id="PTHR14009:SF1">
    <property type="entry name" value="MITOCHONDRIAL PROTON_CALCIUM EXCHANGER PROTEIN"/>
    <property type="match status" value="1"/>
</dbReference>
<dbReference type="AlphaFoldDB" id="A0A7S0EE73"/>
<evidence type="ECO:0000259" key="15">
    <source>
        <dbReference type="PROSITE" id="PS50222"/>
    </source>
</evidence>
<gene>
    <name evidence="17" type="ORF">HPHI1048_LOCUS9448</name>
</gene>
<evidence type="ECO:0000256" key="1">
    <source>
        <dbReference type="ARBA" id="ARBA00004434"/>
    </source>
</evidence>
<evidence type="ECO:0000256" key="12">
    <source>
        <dbReference type="PROSITE-ProRule" id="PRU01094"/>
    </source>
</evidence>
<evidence type="ECO:0000256" key="4">
    <source>
        <dbReference type="ARBA" id="ARBA00022449"/>
    </source>
</evidence>
<dbReference type="Pfam" id="PF07766">
    <property type="entry name" value="LETM1_RBD"/>
    <property type="match status" value="1"/>
</dbReference>
<dbReference type="PROSITE" id="PS50222">
    <property type="entry name" value="EF_HAND_2"/>
    <property type="match status" value="2"/>
</dbReference>
<sequence length="823" mass="93902">MFSTVWQRCAMVRRFSSKPKLETDNPNEGEKGTLILQDRANQQVSLPSKESKVTSLDEPKPSWLATKWAHVKHEAYHYWLGTKLLGKEIGICVGILQQILRGEELSRREYRQLRTTSTDLLKMVPFAIIVLVPFMELALPVILWAFPGILPSTFQQEWKKEDDMKRKLKARIEVAGFLQDAMNDMAKSIKKVGIEDGTADKFVEFMKRVQRGDARVSNDEIIKFSKLFTDDITLDNVGRMQLVNLCRLLDIPVFGTDSFLKYRLLERMRAIRKDDRMIEMEGVESLSFFELREALMYRGMRSVGLTKSAYKNMLENWLDLSLKKNVPTTLLLMSRAFKITQNLADEDALKDTIQAMPSAAMKSAEAQAAEPDKVLEARKKLEQIQREQELIKQERIEKNEMILAELHLSAGRFLDKNASSWLQDRMGQITLQIQDGHDHGGEAVPDEESKDNAKLANMRMQFSMLEDQLLDTLREALQPKFVKLDLKSKQYFAILRAELDSRKEELIRKMLAGPERETAKLEAGEAQEEQATGQVGMEQGVVTLDAVATSEEKLEVKPKSIPAPTEAKHESALDYKTLAEVADVIVLLASKQGATTEEREQLEDLRSQTRHTEEELASIDMRDEKVTGRKETKAVKILRDRVQAMMRTLDHDISRVGHEIGDKFYLIDRDGDGIISEDELKDAIQAVLKKKLNSEELAAVIAFLDVSRDGKIDMLDVQKIAHSFANARHELLTSEEGISHVKLPEFMNQPIEDLTDTQAAMWGALLEEYRDKIREQKQLLDTEKRLEKERFAQEKAALEEAKAVKEQAVKEQAAKEMEGKEQV</sequence>
<evidence type="ECO:0000256" key="7">
    <source>
        <dbReference type="ARBA" id="ARBA00022837"/>
    </source>
</evidence>
<evidence type="ECO:0000256" key="6">
    <source>
        <dbReference type="ARBA" id="ARBA00022792"/>
    </source>
</evidence>
<dbReference type="Pfam" id="PF13499">
    <property type="entry name" value="EF-hand_7"/>
    <property type="match status" value="1"/>
</dbReference>
<evidence type="ECO:0000256" key="9">
    <source>
        <dbReference type="ARBA" id="ARBA00023128"/>
    </source>
</evidence>
<keyword evidence="13" id="KW-0175">Coiled coil</keyword>
<dbReference type="PANTHER" id="PTHR14009">
    <property type="entry name" value="LEUCINE ZIPPER-EF-HAND CONTAINING TRANSMEMBRANE PROTEIN"/>
    <property type="match status" value="1"/>
</dbReference>
<dbReference type="InterPro" id="IPR002048">
    <property type="entry name" value="EF_hand_dom"/>
</dbReference>
<evidence type="ECO:0000256" key="11">
    <source>
        <dbReference type="ARBA" id="ARBA00031360"/>
    </source>
</evidence>
<dbReference type="GO" id="GO:0015297">
    <property type="term" value="F:antiporter activity"/>
    <property type="evidence" value="ECO:0007669"/>
    <property type="project" value="UniProtKB-KW"/>
</dbReference>
<comment type="subcellular location">
    <subcellularLocation>
        <location evidence="1">Mitochondrion inner membrane</location>
        <topology evidence="1">Single-pass membrane protein</topology>
    </subcellularLocation>
</comment>
<feature type="domain" description="Letm1 RBD" evidence="16">
    <location>
        <begin position="166"/>
        <end position="383"/>
    </location>
</feature>
<dbReference type="InterPro" id="IPR033122">
    <property type="entry name" value="LETM1-like_RBD"/>
</dbReference>